<evidence type="ECO:0000313" key="1">
    <source>
        <dbReference type="EMBL" id="GMF03835.1"/>
    </source>
</evidence>
<reference evidence="1" key="1">
    <citation type="submission" date="2023-04" db="EMBL/GenBank/DDBJ databases">
        <title>Ambrosiozyma monospora NBRC 10751.</title>
        <authorList>
            <person name="Ichikawa N."/>
            <person name="Sato H."/>
            <person name="Tonouchi N."/>
        </authorList>
    </citation>
    <scope>NUCLEOTIDE SEQUENCE</scope>
    <source>
        <strain evidence="1">NBRC 10751</strain>
    </source>
</reference>
<gene>
    <name evidence="1" type="ORF">Amon02_001193000</name>
</gene>
<name>A0ACB5U7W6_AMBMO</name>
<accession>A0ACB5U7W6</accession>
<evidence type="ECO:0000313" key="2">
    <source>
        <dbReference type="Proteomes" id="UP001165064"/>
    </source>
</evidence>
<keyword evidence="2" id="KW-1185">Reference proteome</keyword>
<protein>
    <submittedName>
        <fullName evidence="1">Unnamed protein product</fullName>
    </submittedName>
</protein>
<dbReference type="EMBL" id="BSXS01013307">
    <property type="protein sequence ID" value="GMF03835.1"/>
    <property type="molecule type" value="Genomic_DNA"/>
</dbReference>
<organism evidence="1 2">
    <name type="scientific">Ambrosiozyma monospora</name>
    <name type="common">Yeast</name>
    <name type="synonym">Endomycopsis monosporus</name>
    <dbReference type="NCBI Taxonomy" id="43982"/>
    <lineage>
        <taxon>Eukaryota</taxon>
        <taxon>Fungi</taxon>
        <taxon>Dikarya</taxon>
        <taxon>Ascomycota</taxon>
        <taxon>Saccharomycotina</taxon>
        <taxon>Pichiomycetes</taxon>
        <taxon>Pichiales</taxon>
        <taxon>Pichiaceae</taxon>
        <taxon>Ambrosiozyma</taxon>
    </lineage>
</organism>
<comment type="caution">
    <text evidence="1">The sequence shown here is derived from an EMBL/GenBank/DDBJ whole genome shotgun (WGS) entry which is preliminary data.</text>
</comment>
<proteinExistence type="predicted"/>
<sequence>MQFRKAELESLARLHNIDVDFSHHKEDSPFLVVQLENDQQAINLVKRGILIKAVYELWGQGEDLPTLHKTVQKTMSTYFEENGDKQNLLTDTFKFELLTFLGGNKTPLKQQLELFDSFKYLPFKGRVRLKNPQQTYSILQNYEFNQETQAPESDPNYWYMGRLVCLSLRSRGVLEKLEISKRPFYGTTTFDTELSLVTFWCHWIWK</sequence>
<dbReference type="Proteomes" id="UP001165064">
    <property type="component" value="Unassembled WGS sequence"/>
</dbReference>